<evidence type="ECO:0000313" key="4">
    <source>
        <dbReference type="EMBL" id="AJD47205.1"/>
    </source>
</evidence>
<dbReference type="Pfam" id="PF13523">
    <property type="entry name" value="Acetyltransf_8"/>
    <property type="match status" value="1"/>
</dbReference>
<protein>
    <submittedName>
        <fullName evidence="4">N-acetyltransferase GCN5</fullName>
    </submittedName>
</protein>
<dbReference type="Proteomes" id="UP000006764">
    <property type="component" value="Chromosome"/>
</dbReference>
<keyword evidence="4" id="KW-0808">Transferase</keyword>
<keyword evidence="5" id="KW-1185">Reference proteome</keyword>
<dbReference type="CDD" id="cd04301">
    <property type="entry name" value="NAT_SF"/>
    <property type="match status" value="1"/>
</dbReference>
<dbReference type="RefSeq" id="WP_008738099.1">
    <property type="nucleotide sequence ID" value="NZ_CP004387.1"/>
</dbReference>
<reference evidence="4 5" key="1">
    <citation type="journal article" date="2012" name="J. Bacteriol.">
        <title>Genome sequence of an alkane-degrading bacterium, Alcanivorax pacificus type strain W11-5, isolated from deep sea sediment.</title>
        <authorList>
            <person name="Lai Q."/>
            <person name="Shao Z."/>
        </authorList>
    </citation>
    <scope>NUCLEOTIDE SEQUENCE [LARGE SCALE GENOMIC DNA]</scope>
    <source>
        <strain evidence="4 5">W11-5</strain>
    </source>
</reference>
<evidence type="ECO:0000313" key="5">
    <source>
        <dbReference type="Proteomes" id="UP000006764"/>
    </source>
</evidence>
<feature type="region of interest" description="Disordered" evidence="2">
    <location>
        <begin position="173"/>
        <end position="192"/>
    </location>
</feature>
<feature type="compositionally biased region" description="Polar residues" evidence="2">
    <location>
        <begin position="180"/>
        <end position="192"/>
    </location>
</feature>
<dbReference type="OrthoDB" id="326501at2"/>
<organism evidence="4 5">
    <name type="scientific">Isoalcanivorax pacificus W11-5</name>
    <dbReference type="NCBI Taxonomy" id="391936"/>
    <lineage>
        <taxon>Bacteria</taxon>
        <taxon>Pseudomonadati</taxon>
        <taxon>Pseudomonadota</taxon>
        <taxon>Gammaproteobacteria</taxon>
        <taxon>Oceanospirillales</taxon>
        <taxon>Alcanivoracaceae</taxon>
        <taxon>Isoalcanivorax</taxon>
    </lineage>
</organism>
<evidence type="ECO:0000256" key="2">
    <source>
        <dbReference type="SAM" id="MobiDB-lite"/>
    </source>
</evidence>
<dbReference type="PROSITE" id="PS51186">
    <property type="entry name" value="GNAT"/>
    <property type="match status" value="1"/>
</dbReference>
<dbReference type="AlphaFoldDB" id="A0A0B4XKH2"/>
<name>A0A0B4XKH2_9GAMM</name>
<proteinExistence type="predicted"/>
<dbReference type="EMBL" id="CP004387">
    <property type="protein sequence ID" value="AJD47205.1"/>
    <property type="molecule type" value="Genomic_DNA"/>
</dbReference>
<feature type="domain" description="N-acetyltransferase" evidence="3">
    <location>
        <begin position="2"/>
        <end position="161"/>
    </location>
</feature>
<dbReference type="PANTHER" id="PTHR31438:SF1">
    <property type="entry name" value="LYSINE N-ACYLTRANSFERASE C17G9.06C-RELATED"/>
    <property type="match status" value="1"/>
</dbReference>
<dbReference type="InterPro" id="IPR000182">
    <property type="entry name" value="GNAT_dom"/>
</dbReference>
<dbReference type="InterPro" id="IPR016181">
    <property type="entry name" value="Acyl_CoA_acyltransferase"/>
</dbReference>
<dbReference type="KEGG" id="apac:S7S_03915"/>
<evidence type="ECO:0000256" key="1">
    <source>
        <dbReference type="ARBA" id="ARBA00023251"/>
    </source>
</evidence>
<accession>A0A0B4XKH2</accession>
<dbReference type="HOGENOM" id="CLU_013985_12_0_6"/>
<dbReference type="SUPFAM" id="SSF55729">
    <property type="entry name" value="Acyl-CoA N-acyltransferases (Nat)"/>
    <property type="match status" value="1"/>
</dbReference>
<sequence length="192" mass="22597">MITLRNATPDDLDLLRRWDDMPHVLDADPNDDWGWETELHRQPDWREQLIAEYRGRPVGFVQIIDPAREDSHYWGHDVPANLRAIDIWIGEAQDLGRGFGTLMMQQALARCFADPLVTAVLIDPLSSNHRAHRFYERLGFQYVEERRFGDDHCRVYQLMRAIWQAQHPSPWQAVEKQPALTDQSSRQKNQER</sequence>
<dbReference type="PANTHER" id="PTHR31438">
    <property type="entry name" value="LYSINE N-ACYLTRANSFERASE C17G9.06C-RELATED"/>
    <property type="match status" value="1"/>
</dbReference>
<dbReference type="GO" id="GO:0016410">
    <property type="term" value="F:N-acyltransferase activity"/>
    <property type="evidence" value="ECO:0007669"/>
    <property type="project" value="TreeGrafter"/>
</dbReference>
<dbReference type="GO" id="GO:0046677">
    <property type="term" value="P:response to antibiotic"/>
    <property type="evidence" value="ECO:0007669"/>
    <property type="project" value="UniProtKB-KW"/>
</dbReference>
<gene>
    <name evidence="4" type="ORF">S7S_03915</name>
</gene>
<keyword evidence="1" id="KW-0046">Antibiotic resistance</keyword>
<dbReference type="STRING" id="391936.S7S_03915"/>
<evidence type="ECO:0000259" key="3">
    <source>
        <dbReference type="PROSITE" id="PS51186"/>
    </source>
</evidence>
<dbReference type="Gene3D" id="3.40.630.30">
    <property type="match status" value="1"/>
</dbReference>